<dbReference type="Pfam" id="PF02566">
    <property type="entry name" value="OsmC"/>
    <property type="match status" value="1"/>
</dbReference>
<reference evidence="1" key="1">
    <citation type="journal article" date="2014" name="Int. J. Syst. Evol. Microbiol.">
        <title>Complete genome sequence of Corynebacterium casei LMG S-19264T (=DSM 44701T), isolated from a smear-ripened cheese.</title>
        <authorList>
            <consortium name="US DOE Joint Genome Institute (JGI-PGF)"/>
            <person name="Walter F."/>
            <person name="Albersmeier A."/>
            <person name="Kalinowski J."/>
            <person name="Ruckert C."/>
        </authorList>
    </citation>
    <scope>NUCLEOTIDE SEQUENCE</scope>
    <source>
        <strain evidence="1">NBRC 108769</strain>
    </source>
</reference>
<dbReference type="RefSeq" id="WP_235294360.1">
    <property type="nucleotide sequence ID" value="NZ_BSOH01000015.1"/>
</dbReference>
<dbReference type="InterPro" id="IPR015946">
    <property type="entry name" value="KH_dom-like_a/b"/>
</dbReference>
<organism evidence="1 2">
    <name type="scientific">Portibacter lacus</name>
    <dbReference type="NCBI Taxonomy" id="1099794"/>
    <lineage>
        <taxon>Bacteria</taxon>
        <taxon>Pseudomonadati</taxon>
        <taxon>Bacteroidota</taxon>
        <taxon>Saprospiria</taxon>
        <taxon>Saprospirales</taxon>
        <taxon>Haliscomenobacteraceae</taxon>
        <taxon>Portibacter</taxon>
    </lineage>
</organism>
<evidence type="ECO:0000313" key="2">
    <source>
        <dbReference type="Proteomes" id="UP001156666"/>
    </source>
</evidence>
<dbReference type="PANTHER" id="PTHR34352:SF1">
    <property type="entry name" value="PROTEIN YHFA"/>
    <property type="match status" value="1"/>
</dbReference>
<proteinExistence type="predicted"/>
<dbReference type="Gene3D" id="3.30.300.20">
    <property type="match status" value="1"/>
</dbReference>
<dbReference type="EMBL" id="BSOH01000015">
    <property type="protein sequence ID" value="GLR18210.1"/>
    <property type="molecule type" value="Genomic_DNA"/>
</dbReference>
<dbReference type="Proteomes" id="UP001156666">
    <property type="component" value="Unassembled WGS sequence"/>
</dbReference>
<gene>
    <name evidence="1" type="ORF">GCM10007940_28250</name>
</gene>
<protein>
    <submittedName>
        <fullName evidence="1">Osmotically inducible protein C</fullName>
    </submittedName>
</protein>
<reference evidence="1" key="2">
    <citation type="submission" date="2023-01" db="EMBL/GenBank/DDBJ databases">
        <title>Draft genome sequence of Portibacter lacus strain NBRC 108769.</title>
        <authorList>
            <person name="Sun Q."/>
            <person name="Mori K."/>
        </authorList>
    </citation>
    <scope>NUCLEOTIDE SEQUENCE</scope>
    <source>
        <strain evidence="1">NBRC 108769</strain>
    </source>
</reference>
<evidence type="ECO:0000313" key="1">
    <source>
        <dbReference type="EMBL" id="GLR18210.1"/>
    </source>
</evidence>
<keyword evidence="2" id="KW-1185">Reference proteome</keyword>
<dbReference type="InterPro" id="IPR036102">
    <property type="entry name" value="OsmC/Ohrsf"/>
</dbReference>
<dbReference type="AlphaFoldDB" id="A0AA37WGV0"/>
<name>A0AA37WGV0_9BACT</name>
<accession>A0AA37WGV0</accession>
<comment type="caution">
    <text evidence="1">The sequence shown here is derived from an EMBL/GenBank/DDBJ whole genome shotgun (WGS) entry which is preliminary data.</text>
</comment>
<sequence length="138" mass="15113">MTKINMKRVNDKVHFRAYNSSGNIASMDGSPGIGGEGKGVRPMELLLMSMAGCSSIDIVSILEKMRQGLETLDVQVEGFREEGAVPAVFTKIHIHYVLGGKLKEEKVKQAIDMSLGKYCSVSKMLEKAVEITSSYEIV</sequence>
<dbReference type="PANTHER" id="PTHR34352">
    <property type="entry name" value="PROTEIN YHFA"/>
    <property type="match status" value="1"/>
</dbReference>
<dbReference type="SUPFAM" id="SSF82784">
    <property type="entry name" value="OsmC-like"/>
    <property type="match status" value="1"/>
</dbReference>
<dbReference type="InterPro" id="IPR003718">
    <property type="entry name" value="OsmC/Ohr_fam"/>
</dbReference>